<evidence type="ECO:0000313" key="3">
    <source>
        <dbReference type="Proteomes" id="UP000494256"/>
    </source>
</evidence>
<protein>
    <submittedName>
        <fullName evidence="2">Uncharacterized protein</fullName>
    </submittedName>
</protein>
<proteinExistence type="predicted"/>
<organism evidence="2 3">
    <name type="scientific">Arctia plantaginis</name>
    <name type="common">Wood tiger moth</name>
    <name type="synonym">Phalaena plantaginis</name>
    <dbReference type="NCBI Taxonomy" id="874455"/>
    <lineage>
        <taxon>Eukaryota</taxon>
        <taxon>Metazoa</taxon>
        <taxon>Ecdysozoa</taxon>
        <taxon>Arthropoda</taxon>
        <taxon>Hexapoda</taxon>
        <taxon>Insecta</taxon>
        <taxon>Pterygota</taxon>
        <taxon>Neoptera</taxon>
        <taxon>Endopterygota</taxon>
        <taxon>Lepidoptera</taxon>
        <taxon>Glossata</taxon>
        <taxon>Ditrysia</taxon>
        <taxon>Noctuoidea</taxon>
        <taxon>Erebidae</taxon>
        <taxon>Arctiinae</taxon>
        <taxon>Arctia</taxon>
    </lineage>
</organism>
<evidence type="ECO:0000313" key="2">
    <source>
        <dbReference type="EMBL" id="CAB3242011.1"/>
    </source>
</evidence>
<accession>A0A8S1A9K3</accession>
<dbReference type="Proteomes" id="UP000494256">
    <property type="component" value="Unassembled WGS sequence"/>
</dbReference>
<comment type="caution">
    <text evidence="2">The sequence shown here is derived from an EMBL/GenBank/DDBJ whole genome shotgun (WGS) entry which is preliminary data.</text>
</comment>
<sequence>MVRTYKRKTDAGEWSQEKMKEAVNKVQNKELTLERIFSEEILPSPLKSPIASESIRKVTKLVLHLTSPQSKTTLLEKETKKKFKIDNKAKENKKKAVGKENTMKKMKKSLR</sequence>
<dbReference type="AlphaFoldDB" id="A0A8S1A9K3"/>
<evidence type="ECO:0000256" key="1">
    <source>
        <dbReference type="SAM" id="MobiDB-lite"/>
    </source>
</evidence>
<reference evidence="2 3" key="1">
    <citation type="submission" date="2020-04" db="EMBL/GenBank/DDBJ databases">
        <authorList>
            <person name="Wallbank WR R."/>
            <person name="Pardo Diaz C."/>
            <person name="Kozak K."/>
            <person name="Martin S."/>
            <person name="Jiggins C."/>
            <person name="Moest M."/>
            <person name="Warren A I."/>
            <person name="Byers J.R.P. K."/>
            <person name="Montejo-Kovacevich G."/>
            <person name="Yen C E."/>
        </authorList>
    </citation>
    <scope>NUCLEOTIDE SEQUENCE [LARGE SCALE GENOMIC DNA]</scope>
</reference>
<dbReference type="EMBL" id="CADEBD010000312">
    <property type="protein sequence ID" value="CAB3242011.1"/>
    <property type="molecule type" value="Genomic_DNA"/>
</dbReference>
<feature type="region of interest" description="Disordered" evidence="1">
    <location>
        <begin position="88"/>
        <end position="111"/>
    </location>
</feature>
<gene>
    <name evidence="2" type="ORF">APLA_LOCUS9719</name>
</gene>
<dbReference type="OrthoDB" id="9871914at2759"/>
<name>A0A8S1A9K3_ARCPL</name>
<feature type="compositionally biased region" description="Basic and acidic residues" evidence="1">
    <location>
        <begin position="7"/>
        <end position="20"/>
    </location>
</feature>
<feature type="region of interest" description="Disordered" evidence="1">
    <location>
        <begin position="1"/>
        <end position="20"/>
    </location>
</feature>